<evidence type="ECO:0000313" key="2">
    <source>
        <dbReference type="EMBL" id="VVC31280.1"/>
    </source>
</evidence>
<gene>
    <name evidence="2" type="ORF">CINCED_3A007926</name>
</gene>
<reference evidence="2 3" key="1">
    <citation type="submission" date="2019-08" db="EMBL/GenBank/DDBJ databases">
        <authorList>
            <person name="Alioto T."/>
            <person name="Alioto T."/>
            <person name="Gomez Garrido J."/>
        </authorList>
    </citation>
    <scope>NUCLEOTIDE SEQUENCE [LARGE SCALE GENOMIC DNA]</scope>
</reference>
<dbReference type="EMBL" id="CABPRJ010000918">
    <property type="protein sequence ID" value="VVC31280.1"/>
    <property type="molecule type" value="Genomic_DNA"/>
</dbReference>
<accession>A0A5E4MGJ2</accession>
<dbReference type="AlphaFoldDB" id="A0A5E4MGJ2"/>
<feature type="non-terminal residue" evidence="2">
    <location>
        <position position="75"/>
    </location>
</feature>
<feature type="region of interest" description="Disordered" evidence="1">
    <location>
        <begin position="1"/>
        <end position="21"/>
    </location>
</feature>
<feature type="compositionally biased region" description="Low complexity" evidence="1">
    <location>
        <begin position="40"/>
        <end position="59"/>
    </location>
</feature>
<organism evidence="2 3">
    <name type="scientific">Cinara cedri</name>
    <dbReference type="NCBI Taxonomy" id="506608"/>
    <lineage>
        <taxon>Eukaryota</taxon>
        <taxon>Metazoa</taxon>
        <taxon>Ecdysozoa</taxon>
        <taxon>Arthropoda</taxon>
        <taxon>Hexapoda</taxon>
        <taxon>Insecta</taxon>
        <taxon>Pterygota</taxon>
        <taxon>Neoptera</taxon>
        <taxon>Paraneoptera</taxon>
        <taxon>Hemiptera</taxon>
        <taxon>Sternorrhyncha</taxon>
        <taxon>Aphidomorpha</taxon>
        <taxon>Aphidoidea</taxon>
        <taxon>Aphididae</taxon>
        <taxon>Lachninae</taxon>
        <taxon>Cinara</taxon>
    </lineage>
</organism>
<dbReference type="Proteomes" id="UP000325440">
    <property type="component" value="Unassembled WGS sequence"/>
</dbReference>
<evidence type="ECO:0000313" key="3">
    <source>
        <dbReference type="Proteomes" id="UP000325440"/>
    </source>
</evidence>
<name>A0A5E4MGJ2_9HEMI</name>
<feature type="region of interest" description="Disordered" evidence="1">
    <location>
        <begin position="38"/>
        <end position="59"/>
    </location>
</feature>
<protein>
    <submittedName>
        <fullName evidence="2">Uncharacterized protein</fullName>
    </submittedName>
</protein>
<evidence type="ECO:0000256" key="1">
    <source>
        <dbReference type="SAM" id="MobiDB-lite"/>
    </source>
</evidence>
<proteinExistence type="predicted"/>
<feature type="compositionally biased region" description="Polar residues" evidence="1">
    <location>
        <begin position="1"/>
        <end position="12"/>
    </location>
</feature>
<sequence>MQNNMDQSNVDRTPSGGIHNFEINMQSRDNSLNVGINVLSDNENNENSSSQSIDNNSAAITDDLLNIDGELMRRR</sequence>
<keyword evidence="3" id="KW-1185">Reference proteome</keyword>